<dbReference type="NCBIfam" id="TIGR00398">
    <property type="entry name" value="metG"/>
    <property type="match status" value="1"/>
</dbReference>
<comment type="catalytic activity">
    <reaction evidence="7">
        <text>tRNA(Met) + L-methionine + ATP = L-methionyl-tRNA(Met) + AMP + diphosphate</text>
        <dbReference type="Rhea" id="RHEA:13481"/>
        <dbReference type="Rhea" id="RHEA-COMP:9667"/>
        <dbReference type="Rhea" id="RHEA-COMP:9698"/>
        <dbReference type="ChEBI" id="CHEBI:30616"/>
        <dbReference type="ChEBI" id="CHEBI:33019"/>
        <dbReference type="ChEBI" id="CHEBI:57844"/>
        <dbReference type="ChEBI" id="CHEBI:78442"/>
        <dbReference type="ChEBI" id="CHEBI:78530"/>
        <dbReference type="ChEBI" id="CHEBI:456215"/>
        <dbReference type="EC" id="6.1.1.10"/>
    </reaction>
</comment>
<dbReference type="InterPro" id="IPR033911">
    <property type="entry name" value="MetRS_core"/>
</dbReference>
<comment type="similarity">
    <text evidence="7">Belongs to the class-I aminoacyl-tRNA synthetase family. MetG type 2B subfamily.</text>
</comment>
<keyword evidence="2 7" id="KW-0436">Ligase</keyword>
<dbReference type="InterPro" id="IPR041872">
    <property type="entry name" value="Anticodon_Met"/>
</dbReference>
<evidence type="ECO:0000256" key="5">
    <source>
        <dbReference type="ARBA" id="ARBA00022917"/>
    </source>
</evidence>
<feature type="short sequence motif" description="'HIGH' region" evidence="7">
    <location>
        <begin position="12"/>
        <end position="22"/>
    </location>
</feature>
<evidence type="ECO:0000313" key="10">
    <source>
        <dbReference type="EMBL" id="BCR35377.1"/>
    </source>
</evidence>
<dbReference type="InterPro" id="IPR014758">
    <property type="entry name" value="Met-tRNA_synth"/>
</dbReference>
<dbReference type="Pfam" id="PF09334">
    <property type="entry name" value="tRNA-synt_1g"/>
    <property type="match status" value="2"/>
</dbReference>
<keyword evidence="6 7" id="KW-0030">Aminoacyl-tRNA synthetase</keyword>
<proteinExistence type="inferred from homology"/>
<evidence type="ECO:0000256" key="7">
    <source>
        <dbReference type="HAMAP-Rule" id="MF_01228"/>
    </source>
</evidence>
<dbReference type="CDD" id="cd07957">
    <property type="entry name" value="Anticodon_Ia_Met"/>
    <property type="match status" value="1"/>
</dbReference>
<dbReference type="InterPro" id="IPR013155">
    <property type="entry name" value="M/V/L/I-tRNA-synth_anticd-bd"/>
</dbReference>
<evidence type="ECO:0000259" key="9">
    <source>
        <dbReference type="Pfam" id="PF09334"/>
    </source>
</evidence>
<dbReference type="GO" id="GO:0006431">
    <property type="term" value="P:methionyl-tRNA aminoacylation"/>
    <property type="evidence" value="ECO:0007669"/>
    <property type="project" value="UniProtKB-UniRule"/>
</dbReference>
<dbReference type="InterPro" id="IPR009080">
    <property type="entry name" value="tRNAsynth_Ia_anticodon-bd"/>
</dbReference>
<protein>
    <recommendedName>
        <fullName evidence="7">Methionine--tRNA ligase</fullName>
        <ecNumber evidence="7">6.1.1.10</ecNumber>
    </recommendedName>
    <alternativeName>
        <fullName evidence="7">Methionyl-tRNA synthetase</fullName>
        <shortName evidence="7">MetRS</shortName>
    </alternativeName>
</protein>
<dbReference type="KEGG" id="manr:MPAN_002700"/>
<keyword evidence="4 7" id="KW-0067">ATP-binding</keyword>
<dbReference type="Gene3D" id="3.40.50.620">
    <property type="entry name" value="HUPs"/>
    <property type="match status" value="1"/>
</dbReference>
<dbReference type="InterPro" id="IPR015413">
    <property type="entry name" value="Methionyl/Leucyl_tRNA_Synth"/>
</dbReference>
<dbReference type="GO" id="GO:0005737">
    <property type="term" value="C:cytoplasm"/>
    <property type="evidence" value="ECO:0007669"/>
    <property type="project" value="UniProtKB-SubCell"/>
</dbReference>
<comment type="subunit">
    <text evidence="7">Monomer.</text>
</comment>
<dbReference type="Pfam" id="PF08264">
    <property type="entry name" value="Anticodon_1"/>
    <property type="match status" value="1"/>
</dbReference>
<gene>
    <name evidence="7 10" type="primary">metG</name>
    <name evidence="10" type="ORF">MPAN_002700</name>
</gene>
<sequence length="521" mass="60652">MKEKYYITTAIAYSSAVPHVGNVYEAILADSIARFKRLKGYDVFFQTGTDEHGQKIESKAADNELSPKAYVDLISSEIRRIYDKVNISYDQFVRTTDERHIKSVQAIFKKLYDQGDIYLGKYEGWYSISDESFISEKDIVDGKAPSGDIPVWTSEEAYFFKMSTYQQRLLDHIDKHPEFIEPESRRNEMIQNFLKEDLPDLSVSRTSFKWGIPVDFDDAHVVYVWIDALSNYITGLGYNPDLPETEEFKTYWPADVHLIGKDILRFHTIYWPIILMAIGVELPKQIFGHPWVLFNKNKMSKSTGNVMYTDKLVKHFGVDTLRYYVLHEIPYAQDGNITYELLIERNNTDLANTIGNLVNRTIGMVHKYRNGVLDKMILDEPFELSLEEKALEALPEMTKYMDSLRVSDALEEVVKLARYANKYIDVSEPWVLNKDEDKKDVLTHVLYHLLETIRYVGTLLQPFLPETAEKILEQIGVKEHSFESLETFGQYKAQTLNKPYVLFERFDMNKKIEEILTDENE</sequence>
<dbReference type="AlphaFoldDB" id="A0A7U9TI83"/>
<feature type="domain" description="Methionyl/Leucyl tRNA synthetase" evidence="9">
    <location>
        <begin position="146"/>
        <end position="361"/>
    </location>
</feature>
<keyword evidence="11" id="KW-1185">Reference proteome</keyword>
<evidence type="ECO:0000256" key="1">
    <source>
        <dbReference type="ARBA" id="ARBA00003314"/>
    </source>
</evidence>
<dbReference type="CDD" id="cd00814">
    <property type="entry name" value="MetRS_core"/>
    <property type="match status" value="1"/>
</dbReference>
<keyword evidence="3 7" id="KW-0547">Nucleotide-binding</keyword>
<dbReference type="GO" id="GO:0004825">
    <property type="term" value="F:methionine-tRNA ligase activity"/>
    <property type="evidence" value="ECO:0007669"/>
    <property type="project" value="UniProtKB-UniRule"/>
</dbReference>
<evidence type="ECO:0000259" key="8">
    <source>
        <dbReference type="Pfam" id="PF08264"/>
    </source>
</evidence>
<dbReference type="EC" id="6.1.1.10" evidence="7"/>
<evidence type="ECO:0000256" key="3">
    <source>
        <dbReference type="ARBA" id="ARBA00022741"/>
    </source>
</evidence>
<dbReference type="EMBL" id="AP024412">
    <property type="protein sequence ID" value="BCR35377.1"/>
    <property type="molecule type" value="Genomic_DNA"/>
</dbReference>
<keyword evidence="5 7" id="KW-0648">Protein biosynthesis</keyword>
<dbReference type="FunFam" id="1.10.730.10:FF:000026">
    <property type="entry name" value="Methionine--tRNA ligase"/>
    <property type="match status" value="1"/>
</dbReference>
<name>A0A7U9TI83_9MOLU</name>
<dbReference type="InterPro" id="IPR014729">
    <property type="entry name" value="Rossmann-like_a/b/a_fold"/>
</dbReference>
<evidence type="ECO:0000313" key="11">
    <source>
        <dbReference type="Proteomes" id="UP000620133"/>
    </source>
</evidence>
<dbReference type="PRINTS" id="PR01041">
    <property type="entry name" value="TRNASYNTHMET"/>
</dbReference>
<dbReference type="InterPro" id="IPR023457">
    <property type="entry name" value="Met-tRNA_synth_2"/>
</dbReference>
<dbReference type="NCBIfam" id="NF008900">
    <property type="entry name" value="PRK12267.1"/>
    <property type="match status" value="1"/>
</dbReference>
<feature type="domain" description="Methionyl/Leucyl tRNA synthetase" evidence="9">
    <location>
        <begin position="5"/>
        <end position="145"/>
    </location>
</feature>
<dbReference type="Proteomes" id="UP000620133">
    <property type="component" value="Chromosome"/>
</dbReference>
<dbReference type="PANTHER" id="PTHR43326">
    <property type="entry name" value="METHIONYL-TRNA SYNTHETASE"/>
    <property type="match status" value="1"/>
</dbReference>
<dbReference type="SUPFAM" id="SSF52374">
    <property type="entry name" value="Nucleotidylyl transferase"/>
    <property type="match status" value="1"/>
</dbReference>
<dbReference type="HAMAP" id="MF_01228">
    <property type="entry name" value="Met_tRNA_synth_type2"/>
    <property type="match status" value="1"/>
</dbReference>
<accession>A0A7U9TI83</accession>
<dbReference type="GO" id="GO:0005524">
    <property type="term" value="F:ATP binding"/>
    <property type="evidence" value="ECO:0007669"/>
    <property type="project" value="UniProtKB-UniRule"/>
</dbReference>
<dbReference type="Gene3D" id="1.10.730.10">
    <property type="entry name" value="Isoleucyl-tRNA Synthetase, Domain 1"/>
    <property type="match status" value="1"/>
</dbReference>
<dbReference type="Gene3D" id="2.170.220.10">
    <property type="match status" value="1"/>
</dbReference>
<reference evidence="10" key="1">
    <citation type="submission" date="2021-01" db="EMBL/GenBank/DDBJ databases">
        <title>Draft genome sequence of Acholeplasmataceae bacterium strain Mahy22.</title>
        <authorList>
            <person name="Watanabe M."/>
            <person name="Kojima H."/>
            <person name="Fukui M."/>
        </authorList>
    </citation>
    <scope>NUCLEOTIDE SEQUENCE</scope>
    <source>
        <strain evidence="10">Mahy22</strain>
    </source>
</reference>
<evidence type="ECO:0000256" key="2">
    <source>
        <dbReference type="ARBA" id="ARBA00022598"/>
    </source>
</evidence>
<dbReference type="FunFam" id="2.170.220.10:FF:000002">
    <property type="entry name" value="Methionine--tRNA ligase"/>
    <property type="match status" value="1"/>
</dbReference>
<organism evidence="10 11">
    <name type="scientific">Mariniplasma anaerobium</name>
    <dbReference type="NCBI Taxonomy" id="2735436"/>
    <lineage>
        <taxon>Bacteria</taxon>
        <taxon>Bacillati</taxon>
        <taxon>Mycoplasmatota</taxon>
        <taxon>Mollicutes</taxon>
        <taxon>Acholeplasmatales</taxon>
        <taxon>Acholeplasmataceae</taxon>
        <taxon>Mariniplasma</taxon>
    </lineage>
</organism>
<evidence type="ECO:0000256" key="4">
    <source>
        <dbReference type="ARBA" id="ARBA00022840"/>
    </source>
</evidence>
<dbReference type="PANTHER" id="PTHR43326:SF1">
    <property type="entry name" value="METHIONINE--TRNA LIGASE, MITOCHONDRIAL"/>
    <property type="match status" value="1"/>
</dbReference>
<dbReference type="SUPFAM" id="SSF47323">
    <property type="entry name" value="Anticodon-binding domain of a subclass of class I aminoacyl-tRNA synthetases"/>
    <property type="match status" value="1"/>
</dbReference>
<comment type="subcellular location">
    <subcellularLocation>
        <location evidence="7">Cytoplasm</location>
    </subcellularLocation>
</comment>
<feature type="short sequence motif" description="'KMSKS' region" evidence="7">
    <location>
        <begin position="298"/>
        <end position="302"/>
    </location>
</feature>
<evidence type="ECO:0000256" key="6">
    <source>
        <dbReference type="ARBA" id="ARBA00023146"/>
    </source>
</evidence>
<comment type="caution">
    <text evidence="7">Lacks conserved residue(s) required for the propagation of feature annotation.</text>
</comment>
<feature type="domain" description="Methionyl/Valyl/Leucyl/Isoleucyl-tRNA synthetase anticodon-binding" evidence="8">
    <location>
        <begin position="392"/>
        <end position="512"/>
    </location>
</feature>
<keyword evidence="7" id="KW-0963">Cytoplasm</keyword>
<comment type="function">
    <text evidence="1 7">Is required not only for elongation of protein synthesis but also for the initiation of all mRNA translation through initiator tRNA(fMet) aminoacylation.</text>
</comment>